<dbReference type="KEGG" id="cid:P73_1314"/>
<name>A0A0B5DSK3_9RHOB</name>
<evidence type="ECO:0000313" key="1">
    <source>
        <dbReference type="EMBL" id="AJE46029.1"/>
    </source>
</evidence>
<keyword evidence="2" id="KW-1185">Reference proteome</keyword>
<organism evidence="1 2">
    <name type="scientific">Celeribacter indicus</name>
    <dbReference type="NCBI Taxonomy" id="1208324"/>
    <lineage>
        <taxon>Bacteria</taxon>
        <taxon>Pseudomonadati</taxon>
        <taxon>Pseudomonadota</taxon>
        <taxon>Alphaproteobacteria</taxon>
        <taxon>Rhodobacterales</taxon>
        <taxon>Roseobacteraceae</taxon>
        <taxon>Celeribacter</taxon>
    </lineage>
</organism>
<accession>A0A0B5DSK3</accession>
<dbReference type="RefSeq" id="WP_043868988.1">
    <property type="nucleotide sequence ID" value="NZ_CP004393.1"/>
</dbReference>
<dbReference type="STRING" id="1208324.P73_1314"/>
<proteinExistence type="predicted"/>
<dbReference type="AlphaFoldDB" id="A0A0B5DSK3"/>
<dbReference type="HOGENOM" id="CLU_126990_0_0_5"/>
<dbReference type="EMBL" id="CP004393">
    <property type="protein sequence ID" value="AJE46029.1"/>
    <property type="molecule type" value="Genomic_DNA"/>
</dbReference>
<sequence>MSADDFSADCSRCAALCCMALAFDAGEDFGHDKPAGYPCRHLEGFSCSIHAGLAEAGYHGCVRFDCLGAGQRVTALFAGTWRDDPALTRPMMRAFRRMRDIQELRQMLVAAATLPLPAAQEGERRAWLSRLERAQNDAGALERAEIAEARHWLRGLAAHVPRRERRASR</sequence>
<protein>
    <submittedName>
        <fullName evidence="1">Pentapeptide repeat-containing protein</fullName>
    </submittedName>
</protein>
<dbReference type="Proteomes" id="UP000031521">
    <property type="component" value="Chromosome"/>
</dbReference>
<reference evidence="1 2" key="1">
    <citation type="journal article" date="2014" name="Int. J. Syst. Evol. Microbiol.">
        <title>Celeribacter indicus sp. nov., a polycyclic aromatic hydrocarbon-degrading bacterium from deep-sea sediment and reclassification of Huaishuia halophila as Celeribacter halophilus comb. nov.</title>
        <authorList>
            <person name="Lai Q."/>
            <person name="Cao J."/>
            <person name="Yuan J."/>
            <person name="Li F."/>
            <person name="Shao Z."/>
        </authorList>
    </citation>
    <scope>NUCLEOTIDE SEQUENCE [LARGE SCALE GENOMIC DNA]</scope>
    <source>
        <strain evidence="1">P73</strain>
    </source>
</reference>
<gene>
    <name evidence="1" type="ORF">P73_1314</name>
</gene>
<evidence type="ECO:0000313" key="2">
    <source>
        <dbReference type="Proteomes" id="UP000031521"/>
    </source>
</evidence>